<reference evidence="1 2" key="1">
    <citation type="submission" date="2019-06" db="EMBL/GenBank/DDBJ databases">
        <title>Genome analyses of bacteria isolated from kimchi.</title>
        <authorList>
            <person name="Lee S."/>
            <person name="Ahn S."/>
            <person name="Roh S."/>
        </authorList>
    </citation>
    <scope>NUCLEOTIDE SEQUENCE [LARGE SCALE GENOMIC DNA]</scope>
    <source>
        <strain evidence="1 2">CBA4606</strain>
    </source>
</reference>
<dbReference type="Proteomes" id="UP000321272">
    <property type="component" value="Chromosome"/>
</dbReference>
<dbReference type="AlphaFoldDB" id="A0A5B8SQF3"/>
<keyword evidence="2" id="KW-1185">Reference proteome</keyword>
<accession>A0A5B8SQF3</accession>
<gene>
    <name evidence="1" type="ORF">FGL86_07345</name>
</gene>
<dbReference type="KEGG" id="paur:FGL86_07345"/>
<protein>
    <submittedName>
        <fullName evidence="1">Uncharacterized protein</fullName>
    </submittedName>
</protein>
<dbReference type="EMBL" id="CP042382">
    <property type="protein sequence ID" value="QEA38906.1"/>
    <property type="molecule type" value="Genomic_DNA"/>
</dbReference>
<dbReference type="PROSITE" id="PS51257">
    <property type="entry name" value="PROKAR_LIPOPROTEIN"/>
    <property type="match status" value="1"/>
</dbReference>
<dbReference type="OrthoDB" id="6184055at2"/>
<dbReference type="RefSeq" id="WP_147183962.1">
    <property type="nucleotide sequence ID" value="NZ_CP042382.1"/>
</dbReference>
<sequence>MTFLMKGFKALGFSSITHWLGIVGLTLMLTACATSRQPAEPRIVTLAVAPAAVFKPTLVMLVEQGYVIDLADPKLGRIDAQLAEGAGYRLRWDIEDAEGGSRIGVRGWSGSGPLAPYALDPLLVELSSRLGLGP</sequence>
<evidence type="ECO:0000313" key="1">
    <source>
        <dbReference type="EMBL" id="QEA38906.1"/>
    </source>
</evidence>
<name>A0A5B8SQF3_9GAMM</name>
<evidence type="ECO:0000313" key="2">
    <source>
        <dbReference type="Proteomes" id="UP000321272"/>
    </source>
</evidence>
<proteinExistence type="predicted"/>
<organism evidence="1 2">
    <name type="scientific">Pistricoccus aurantiacus</name>
    <dbReference type="NCBI Taxonomy" id="1883414"/>
    <lineage>
        <taxon>Bacteria</taxon>
        <taxon>Pseudomonadati</taxon>
        <taxon>Pseudomonadota</taxon>
        <taxon>Gammaproteobacteria</taxon>
        <taxon>Oceanospirillales</taxon>
        <taxon>Halomonadaceae</taxon>
        <taxon>Pistricoccus</taxon>
    </lineage>
</organism>